<evidence type="ECO:0000256" key="1">
    <source>
        <dbReference type="SAM" id="Phobius"/>
    </source>
</evidence>
<gene>
    <name evidence="3" type="ORF">H6P80_14285</name>
</gene>
<dbReference type="InterPro" id="IPR005625">
    <property type="entry name" value="PepSY-ass_TM"/>
</dbReference>
<comment type="caution">
    <text evidence="3">The sequence shown here is derived from an EMBL/GenBank/DDBJ whole genome shotgun (WGS) entry which is preliminary data.</text>
</comment>
<sequence>MRLTLTKWHIWLGWLAGVPLLIWTISGLFMVARPIEEVRGTHLRAETPAVMLGEVPPVFPRIDSAVRAVESVDLVQRSGGPIWVIRFADGGGRRASVETGAYLAPQLTSEEAATIALAAYAGDEPLAEMRRFDADANPLDLRRGRPAWRARFGTSHHVYIDAETGDVLAIRTGLWRAFDFMWGLHIMDLQQREDTHHLILVVSAILALLMVLLGLIILPWRYIKKRRKERA</sequence>
<proteinExistence type="predicted"/>
<dbReference type="RefSeq" id="WP_185802015.1">
    <property type="nucleotide sequence ID" value="NZ_JACJVJ010000002.1"/>
</dbReference>
<dbReference type="Pfam" id="PF03413">
    <property type="entry name" value="PepSY"/>
    <property type="match status" value="1"/>
</dbReference>
<dbReference type="EMBL" id="JACJVJ010000002">
    <property type="protein sequence ID" value="MBC2778789.1"/>
    <property type="molecule type" value="Genomic_DNA"/>
</dbReference>
<keyword evidence="1" id="KW-0812">Transmembrane</keyword>
<keyword evidence="4" id="KW-1185">Reference proteome</keyword>
<dbReference type="PANTHER" id="PTHR34219">
    <property type="entry name" value="IRON-REGULATED INNER MEMBRANE PROTEIN-RELATED"/>
    <property type="match status" value="1"/>
</dbReference>
<feature type="domain" description="PepSY" evidence="2">
    <location>
        <begin position="107"/>
        <end position="170"/>
    </location>
</feature>
<evidence type="ECO:0000259" key="2">
    <source>
        <dbReference type="Pfam" id="PF03413"/>
    </source>
</evidence>
<dbReference type="InterPro" id="IPR025711">
    <property type="entry name" value="PepSY"/>
</dbReference>
<reference evidence="3 4" key="1">
    <citation type="submission" date="2020-08" db="EMBL/GenBank/DDBJ databases">
        <title>Draft genome sequence of Parasphingopyxis sp. GrpM-11.</title>
        <authorList>
            <person name="Oh J."/>
            <person name="Roh D.-H."/>
        </authorList>
    </citation>
    <scope>NUCLEOTIDE SEQUENCE [LARGE SCALE GENOMIC DNA]</scope>
    <source>
        <strain evidence="3 4">GrpM-11</strain>
    </source>
</reference>
<keyword evidence="1" id="KW-0472">Membrane</keyword>
<feature type="transmembrane region" description="Helical" evidence="1">
    <location>
        <begin position="198"/>
        <end position="220"/>
    </location>
</feature>
<accession>A0A842I258</accession>
<name>A0A842I258_9SPHN</name>
<dbReference type="Proteomes" id="UP000564378">
    <property type="component" value="Unassembled WGS sequence"/>
</dbReference>
<dbReference type="PANTHER" id="PTHR34219:SF3">
    <property type="entry name" value="BLL7967 PROTEIN"/>
    <property type="match status" value="1"/>
</dbReference>
<keyword evidence="1" id="KW-1133">Transmembrane helix</keyword>
<dbReference type="AlphaFoldDB" id="A0A842I258"/>
<evidence type="ECO:0000313" key="3">
    <source>
        <dbReference type="EMBL" id="MBC2778789.1"/>
    </source>
</evidence>
<protein>
    <submittedName>
        <fullName evidence="3">PepSY domain-containing protein</fullName>
    </submittedName>
</protein>
<evidence type="ECO:0000313" key="4">
    <source>
        <dbReference type="Proteomes" id="UP000564378"/>
    </source>
</evidence>
<dbReference type="Pfam" id="PF03929">
    <property type="entry name" value="PepSY_TM"/>
    <property type="match status" value="1"/>
</dbReference>
<feature type="transmembrane region" description="Helical" evidence="1">
    <location>
        <begin position="12"/>
        <end position="32"/>
    </location>
</feature>
<organism evidence="3 4">
    <name type="scientific">Parasphingopyxis marina</name>
    <dbReference type="NCBI Taxonomy" id="2761622"/>
    <lineage>
        <taxon>Bacteria</taxon>
        <taxon>Pseudomonadati</taxon>
        <taxon>Pseudomonadota</taxon>
        <taxon>Alphaproteobacteria</taxon>
        <taxon>Sphingomonadales</taxon>
        <taxon>Sphingomonadaceae</taxon>
        <taxon>Parasphingopyxis</taxon>
    </lineage>
</organism>